<evidence type="ECO:0000313" key="2">
    <source>
        <dbReference type="EMBL" id="MEE3851363.1"/>
    </source>
</evidence>
<gene>
    <name evidence="2" type="ORF">VZC37_13540</name>
</gene>
<keyword evidence="1" id="KW-0812">Transmembrane</keyword>
<organism evidence="2 3">
    <name type="scientific">Gordonia sesuvii</name>
    <dbReference type="NCBI Taxonomy" id="3116777"/>
    <lineage>
        <taxon>Bacteria</taxon>
        <taxon>Bacillati</taxon>
        <taxon>Actinomycetota</taxon>
        <taxon>Actinomycetes</taxon>
        <taxon>Mycobacteriales</taxon>
        <taxon>Gordoniaceae</taxon>
        <taxon>Gordonia</taxon>
    </lineage>
</organism>
<accession>A0ABU7MER9</accession>
<evidence type="ECO:0000313" key="3">
    <source>
        <dbReference type="Proteomes" id="UP001347146"/>
    </source>
</evidence>
<proteinExistence type="predicted"/>
<evidence type="ECO:0000256" key="1">
    <source>
        <dbReference type="SAM" id="Phobius"/>
    </source>
</evidence>
<dbReference type="EMBL" id="JAZDUF010000003">
    <property type="protein sequence ID" value="MEE3851363.1"/>
    <property type="molecule type" value="Genomic_DNA"/>
</dbReference>
<dbReference type="RefSeq" id="WP_330433071.1">
    <property type="nucleotide sequence ID" value="NZ_JAZDUF010000003.1"/>
</dbReference>
<name>A0ABU7MER9_9ACTN</name>
<reference evidence="2 3" key="1">
    <citation type="submission" date="2024-01" db="EMBL/GenBank/DDBJ databases">
        <title>Draft genome sequence of Gordonia sp. LSe1-13.</title>
        <authorList>
            <person name="Suphannarot A."/>
            <person name="Mingma R."/>
        </authorList>
    </citation>
    <scope>NUCLEOTIDE SEQUENCE [LARGE SCALE GENOMIC DNA]</scope>
    <source>
        <strain evidence="2 3">LSe1-13</strain>
    </source>
</reference>
<keyword evidence="3" id="KW-1185">Reference proteome</keyword>
<dbReference type="Proteomes" id="UP001347146">
    <property type="component" value="Unassembled WGS sequence"/>
</dbReference>
<sequence>MPAAHEPAVATDLAQPVDSVVDHARAAVVIAASFAASGLLTLGMFFA</sequence>
<comment type="caution">
    <text evidence="2">The sequence shown here is derived from an EMBL/GenBank/DDBJ whole genome shotgun (WGS) entry which is preliminary data.</text>
</comment>
<keyword evidence="1" id="KW-0472">Membrane</keyword>
<keyword evidence="1" id="KW-1133">Transmembrane helix</keyword>
<protein>
    <submittedName>
        <fullName evidence="2">Uncharacterized protein</fullName>
    </submittedName>
</protein>
<feature type="transmembrane region" description="Helical" evidence="1">
    <location>
        <begin position="26"/>
        <end position="46"/>
    </location>
</feature>